<sequence>MSLVEYDSSSSEGSEECDDSYEHSEVMPSKGEDIVKEDLAKQRTITKNFSLLLPMPKKEVEDEHVPSCTDIKLALSKLPPVKTANMDNKQIVELDDEFLHRKDKLLRNSAMVKPLVNPSTRCPNPVKIMIPSIKDFDDVNGELASKAKCKQQSLASLGKPSGLLSILPKPKSEVDFTKSLAHKAIASSEVRKAFAPAFIPDTVARARPASNTENIDGRNVRSLQTSMKACKNCSDNEASDEEATNENSITDFFSLERNEKLPKVCTNEINAMVAKRAAEIVESANKHSRREISTAKEHKEEQGELELEHASANKEKLDAMEAIKALAGSSIKRKRYELEDIQMTDLTSEQVLPNRDEWMRTALASSTTYQSTGVLVDEEPASGTRRKHQITYLAHKAKANEAELQAMWAANRQTRRATQNKYDCAAATHPDAAKRK</sequence>
<feature type="region of interest" description="Disordered" evidence="1">
    <location>
        <begin position="1"/>
        <end position="33"/>
    </location>
</feature>
<dbReference type="AlphaFoldDB" id="A0A1A9VYM1"/>
<evidence type="ECO:0000313" key="3">
    <source>
        <dbReference type="Proteomes" id="UP000078200"/>
    </source>
</evidence>
<feature type="compositionally biased region" description="Basic and acidic residues" evidence="1">
    <location>
        <begin position="20"/>
        <end position="33"/>
    </location>
</feature>
<feature type="region of interest" description="Disordered" evidence="1">
    <location>
        <begin position="417"/>
        <end position="436"/>
    </location>
</feature>
<name>A0A1A9VYM1_GLOAU</name>
<evidence type="ECO:0000313" key="2">
    <source>
        <dbReference type="EnsemblMetazoa" id="GAUT051888-PA"/>
    </source>
</evidence>
<keyword evidence="3" id="KW-1185">Reference proteome</keyword>
<protein>
    <submittedName>
        <fullName evidence="2">Uncharacterized protein</fullName>
    </submittedName>
</protein>
<dbReference type="PANTHER" id="PTHR13621:SF2">
    <property type="entry name" value="PROLINE-RICH PROTEIN PRCC"/>
    <property type="match status" value="1"/>
</dbReference>
<reference evidence="2" key="1">
    <citation type="submission" date="2020-05" db="UniProtKB">
        <authorList>
            <consortium name="EnsemblMetazoa"/>
        </authorList>
    </citation>
    <scope>IDENTIFICATION</scope>
    <source>
        <strain evidence="2">TTRI</strain>
    </source>
</reference>
<evidence type="ECO:0000256" key="1">
    <source>
        <dbReference type="SAM" id="MobiDB-lite"/>
    </source>
</evidence>
<dbReference type="GO" id="GO:0005634">
    <property type="term" value="C:nucleus"/>
    <property type="evidence" value="ECO:0007669"/>
    <property type="project" value="TreeGrafter"/>
</dbReference>
<feature type="region of interest" description="Disordered" evidence="1">
    <location>
        <begin position="285"/>
        <end position="305"/>
    </location>
</feature>
<dbReference type="Pfam" id="PF10253">
    <property type="entry name" value="PRCC"/>
    <property type="match status" value="1"/>
</dbReference>
<feature type="compositionally biased region" description="Low complexity" evidence="1">
    <location>
        <begin position="1"/>
        <end position="12"/>
    </location>
</feature>
<dbReference type="InterPro" id="IPR018800">
    <property type="entry name" value="PRCC"/>
</dbReference>
<organism evidence="2 3">
    <name type="scientific">Glossina austeni</name>
    <name type="common">Savannah tsetse fly</name>
    <dbReference type="NCBI Taxonomy" id="7395"/>
    <lineage>
        <taxon>Eukaryota</taxon>
        <taxon>Metazoa</taxon>
        <taxon>Ecdysozoa</taxon>
        <taxon>Arthropoda</taxon>
        <taxon>Hexapoda</taxon>
        <taxon>Insecta</taxon>
        <taxon>Pterygota</taxon>
        <taxon>Neoptera</taxon>
        <taxon>Endopterygota</taxon>
        <taxon>Diptera</taxon>
        <taxon>Brachycera</taxon>
        <taxon>Muscomorpha</taxon>
        <taxon>Hippoboscoidea</taxon>
        <taxon>Glossinidae</taxon>
        <taxon>Glossina</taxon>
    </lineage>
</organism>
<proteinExistence type="predicted"/>
<feature type="compositionally biased region" description="Basic and acidic residues" evidence="1">
    <location>
        <begin position="290"/>
        <end position="305"/>
    </location>
</feature>
<dbReference type="Proteomes" id="UP000078200">
    <property type="component" value="Unassembled WGS sequence"/>
</dbReference>
<dbReference type="PANTHER" id="PTHR13621">
    <property type="entry name" value="PROLINE-RICH PROTEIN PRCC"/>
    <property type="match status" value="1"/>
</dbReference>
<dbReference type="VEuPathDB" id="VectorBase:GAUT051888"/>
<accession>A0A1A9VYM1</accession>
<dbReference type="EnsemblMetazoa" id="GAUT051888-RA">
    <property type="protein sequence ID" value="GAUT051888-PA"/>
    <property type="gene ID" value="GAUT051888"/>
</dbReference>
<dbReference type="STRING" id="7395.A0A1A9VYM1"/>